<organism evidence="1 2">
    <name type="scientific">Virgibacillus natechei</name>
    <dbReference type="NCBI Taxonomy" id="1216297"/>
    <lineage>
        <taxon>Bacteria</taxon>
        <taxon>Bacillati</taxon>
        <taxon>Bacillota</taxon>
        <taxon>Bacilli</taxon>
        <taxon>Bacillales</taxon>
        <taxon>Bacillaceae</taxon>
        <taxon>Virgibacillus</taxon>
    </lineage>
</organism>
<sequence>MSVTEKIGTKDYVYKKIKEEGVFSHLIIPTGECSDFDDFRSFLQQHTQVILKPKNGVKGKNIYMVSITEKSYTLSYHQNEEYVSKKGLRDFFYDFIRDKQYIQQKYINSRNKAEDPFDCRIRLEKNGKGRWEVAVYLIRIGTNQKVTSNTSQRQCE</sequence>
<dbReference type="InterPro" id="IPR026838">
    <property type="entry name" value="YheC/D"/>
</dbReference>
<proteinExistence type="predicted"/>
<dbReference type="Pfam" id="PF14398">
    <property type="entry name" value="ATPgrasp_YheCD"/>
    <property type="match status" value="1"/>
</dbReference>
<gene>
    <name evidence="1" type="ORF">J2Z83_003948</name>
</gene>
<dbReference type="Proteomes" id="UP001519345">
    <property type="component" value="Unassembled WGS sequence"/>
</dbReference>
<evidence type="ECO:0000313" key="2">
    <source>
        <dbReference type="Proteomes" id="UP001519345"/>
    </source>
</evidence>
<name>A0ABS4ILE9_9BACI</name>
<evidence type="ECO:0000313" key="1">
    <source>
        <dbReference type="EMBL" id="MBP1971793.1"/>
    </source>
</evidence>
<dbReference type="Gene3D" id="3.30.1490.20">
    <property type="entry name" value="ATP-grasp fold, A domain"/>
    <property type="match status" value="1"/>
</dbReference>
<reference evidence="1 2" key="1">
    <citation type="submission" date="2021-03" db="EMBL/GenBank/DDBJ databases">
        <title>Genomic Encyclopedia of Type Strains, Phase IV (KMG-IV): sequencing the most valuable type-strain genomes for metagenomic binning, comparative biology and taxonomic classification.</title>
        <authorList>
            <person name="Goeker M."/>
        </authorList>
    </citation>
    <scope>NUCLEOTIDE SEQUENCE [LARGE SCALE GENOMIC DNA]</scope>
    <source>
        <strain evidence="1 2">DSM 25609</strain>
    </source>
</reference>
<comment type="caution">
    <text evidence="1">The sequence shown here is derived from an EMBL/GenBank/DDBJ whole genome shotgun (WGS) entry which is preliminary data.</text>
</comment>
<dbReference type="InterPro" id="IPR013815">
    <property type="entry name" value="ATP_grasp_subdomain_1"/>
</dbReference>
<protein>
    <submittedName>
        <fullName evidence="1">Glutathione synthase/RimK-type ligase-like ATP-grasp enzyme</fullName>
    </submittedName>
</protein>
<dbReference type="SUPFAM" id="SSF56059">
    <property type="entry name" value="Glutathione synthetase ATP-binding domain-like"/>
    <property type="match status" value="1"/>
</dbReference>
<keyword evidence="2" id="KW-1185">Reference proteome</keyword>
<accession>A0ABS4ILE9</accession>
<dbReference type="EMBL" id="JAGGKX010000039">
    <property type="protein sequence ID" value="MBP1971793.1"/>
    <property type="molecule type" value="Genomic_DNA"/>
</dbReference>